<accession>A0A6J4NZ05</accession>
<proteinExistence type="predicted"/>
<organism evidence="1">
    <name type="scientific">uncultured Rubrobacteraceae bacterium</name>
    <dbReference type="NCBI Taxonomy" id="349277"/>
    <lineage>
        <taxon>Bacteria</taxon>
        <taxon>Bacillati</taxon>
        <taxon>Actinomycetota</taxon>
        <taxon>Rubrobacteria</taxon>
        <taxon>Rubrobacterales</taxon>
        <taxon>Rubrobacteraceae</taxon>
        <taxon>environmental samples</taxon>
    </lineage>
</organism>
<dbReference type="AlphaFoldDB" id="A0A6J4NZ05"/>
<evidence type="ECO:0000313" key="1">
    <source>
        <dbReference type="EMBL" id="CAA9400628.1"/>
    </source>
</evidence>
<protein>
    <submittedName>
        <fullName evidence="1">Uncharacterized protein</fullName>
    </submittedName>
</protein>
<reference evidence="1" key="1">
    <citation type="submission" date="2020-02" db="EMBL/GenBank/DDBJ databases">
        <authorList>
            <person name="Meier V. D."/>
        </authorList>
    </citation>
    <scope>NUCLEOTIDE SEQUENCE</scope>
    <source>
        <strain evidence="1">AVDCRST_MAG55</strain>
    </source>
</reference>
<name>A0A6J4NZ05_9ACTN</name>
<gene>
    <name evidence="1" type="ORF">AVDCRST_MAG55-628</name>
</gene>
<sequence length="89" mass="10199">MLLLCTTPRGYNARMGPRGIFVGEEVRLPDWYDPPERMVEAPVVAEILTEHRTFSTHTFAKVSWSVAKPEGEGTVRQSRLFRVEDLKHT</sequence>
<dbReference type="EMBL" id="CADCUZ010000028">
    <property type="protein sequence ID" value="CAA9400628.1"/>
    <property type="molecule type" value="Genomic_DNA"/>
</dbReference>